<dbReference type="Proteomes" id="UP000442469">
    <property type="component" value="Unassembled WGS sequence"/>
</dbReference>
<keyword evidence="1" id="KW-0175">Coiled coil</keyword>
<evidence type="ECO:0000259" key="3">
    <source>
        <dbReference type="Pfam" id="PF07833"/>
    </source>
</evidence>
<comment type="caution">
    <text evidence="4">The sequence shown here is derived from an EMBL/GenBank/DDBJ whole genome shotgun (WGS) entry which is preliminary data.</text>
</comment>
<dbReference type="AlphaFoldDB" id="A0A6N8F5N7"/>
<dbReference type="EMBL" id="WNZZ01000045">
    <property type="protein sequence ID" value="MUG26500.1"/>
    <property type="molecule type" value="Genomic_DNA"/>
</dbReference>
<evidence type="ECO:0000313" key="5">
    <source>
        <dbReference type="Proteomes" id="UP000442469"/>
    </source>
</evidence>
<organism evidence="4 5">
    <name type="scientific">Paenibacillus macerans</name>
    <name type="common">Bacillus macerans</name>
    <dbReference type="NCBI Taxonomy" id="44252"/>
    <lineage>
        <taxon>Bacteria</taxon>
        <taxon>Bacillati</taxon>
        <taxon>Bacillota</taxon>
        <taxon>Bacilli</taxon>
        <taxon>Bacillales</taxon>
        <taxon>Paenibacillaceae</taxon>
        <taxon>Paenibacillus</taxon>
    </lineage>
</organism>
<feature type="domain" description="Copper amine oxidase-like N-terminal" evidence="3">
    <location>
        <begin position="44"/>
        <end position="102"/>
    </location>
</feature>
<feature type="signal peptide" evidence="2">
    <location>
        <begin position="1"/>
        <end position="25"/>
    </location>
</feature>
<evidence type="ECO:0000256" key="1">
    <source>
        <dbReference type="SAM" id="Coils"/>
    </source>
</evidence>
<dbReference type="RefSeq" id="WP_155621493.1">
    <property type="nucleotide sequence ID" value="NZ_JARLKV010000024.1"/>
</dbReference>
<accession>A0A6N8F5N7</accession>
<keyword evidence="2" id="KW-0732">Signal</keyword>
<sequence>MKKWMYLLIGVVMGAVVTTTGSAFADQVKSMVGKQVAGEYNVNVNGNALAENAIVVEGKAHVPLRAVSDSLGANIVVNGKTIQITTNTADQTESAFVSEDKATSGKFANWPKDELEERKAKLEGYIINAEEGKEKTRINLERVEKSKDSSDFPKTLEITNKNIERMKQSIKESEAAIAEYKAELQEVNAALEALN</sequence>
<feature type="coiled-coil region" evidence="1">
    <location>
        <begin position="156"/>
        <end position="190"/>
    </location>
</feature>
<gene>
    <name evidence="4" type="ORF">GNQ08_29675</name>
</gene>
<evidence type="ECO:0000313" key="4">
    <source>
        <dbReference type="EMBL" id="MUG26500.1"/>
    </source>
</evidence>
<proteinExistence type="predicted"/>
<feature type="chain" id="PRO_5026733231" evidence="2">
    <location>
        <begin position="26"/>
        <end position="195"/>
    </location>
</feature>
<name>A0A6N8F5N7_PAEMA</name>
<reference evidence="4 5" key="1">
    <citation type="submission" date="2019-11" db="EMBL/GenBank/DDBJ databases">
        <title>Draft genome sequences of five Paenibacillus species of dairy origin.</title>
        <authorList>
            <person name="Olajide A.M."/>
            <person name="Chen S."/>
            <person name="Lapointe G."/>
        </authorList>
    </citation>
    <scope>NUCLEOTIDE SEQUENCE [LARGE SCALE GENOMIC DNA]</scope>
    <source>
        <strain evidence="4 5">3CT49</strain>
    </source>
</reference>
<evidence type="ECO:0000256" key="2">
    <source>
        <dbReference type="SAM" id="SignalP"/>
    </source>
</evidence>
<protein>
    <submittedName>
        <fullName evidence="4">2,' 3'-cyclic nucleotide 2'-phosphodiesterase</fullName>
    </submittedName>
</protein>
<dbReference type="Pfam" id="PF07833">
    <property type="entry name" value="Cu_amine_oxidN1"/>
    <property type="match status" value="1"/>
</dbReference>
<dbReference type="InterPro" id="IPR012854">
    <property type="entry name" value="Cu_amine_oxidase-like_N"/>
</dbReference>